<dbReference type="SUPFAM" id="SSF52540">
    <property type="entry name" value="P-loop containing nucleoside triphosphate hydrolases"/>
    <property type="match status" value="1"/>
</dbReference>
<sequence>MQSTVESIARQLGGASKSGDNWSCRCPAHDDKRASLSITEKQDGKLLVHCHAGCDQTMVVAELKAQGLWPSTAKPTPDALPPPPVQIGIGQGKGVVIAEYSYLDEDGQLLYQAVRYVPKDFRQRAWVDGKWVWSIKGVRRVLYRLPEVLAAVAEGRTVYICEGEKDVEAARSVGLVATCNAMGADNGTGNKWLPQFGQTFKGANVVVVPDQDDPGIRHAEWVISTLSPYAQSVKVVNPASGKDLADWIEAGATVADIEAEAIDAFECVASNDISLAVEKKSPLFVDVGELIDNLKPIDWLVEDYVEKDSLSLIFSPPSSGKSFVLVDIACCVATGTDWHGRPVQQGPVFYIAGEGHNGMARRFAAWQKHHGVSLKGAGIYKSQRAISIFSEDAARDLYEVVKEMSEAHGVLPALIIIDTVARNFGDGDENSTEDMGKFITHLDTFVRLPFGCNVFLAHHSGHNMDRARGSSALKAALDSEYQVAKEGPVLQLIPTKMKDAELPPELTFKLTMVDLGEIDGKPMNSAILAPQEDVLDFKIGTDSAGEGITAKTLLELVQRGWLPFAELKDALNCTKTTATRAVSKCVERELLKKDGAGYKLTDKATGALSLTGHMLLEKDKPVWKRGE</sequence>
<organism evidence="2">
    <name type="scientific">uncultured Caudovirales phage</name>
    <dbReference type="NCBI Taxonomy" id="2100421"/>
    <lineage>
        <taxon>Viruses</taxon>
        <taxon>Duplodnaviria</taxon>
        <taxon>Heunggongvirae</taxon>
        <taxon>Uroviricota</taxon>
        <taxon>Caudoviricetes</taxon>
        <taxon>Peduoviridae</taxon>
        <taxon>Maltschvirus</taxon>
        <taxon>Maltschvirus maltsch</taxon>
    </lineage>
</organism>
<dbReference type="GO" id="GO:0008270">
    <property type="term" value="F:zinc ion binding"/>
    <property type="evidence" value="ECO:0007669"/>
    <property type="project" value="InterPro"/>
</dbReference>
<dbReference type="CDD" id="cd01029">
    <property type="entry name" value="TOPRIM_primases"/>
    <property type="match status" value="1"/>
</dbReference>
<name>A0A6J5LBR1_9CAUD</name>
<proteinExistence type="predicted"/>
<protein>
    <submittedName>
        <fullName evidence="2">Archaeal primase DnaG/twinkle, TOPRIM domain</fullName>
    </submittedName>
</protein>
<dbReference type="EMBL" id="LR796255">
    <property type="protein sequence ID" value="CAB4131934.1"/>
    <property type="molecule type" value="Genomic_DNA"/>
</dbReference>
<dbReference type="GO" id="GO:0003677">
    <property type="term" value="F:DNA binding"/>
    <property type="evidence" value="ECO:0007669"/>
    <property type="project" value="InterPro"/>
</dbReference>
<dbReference type="SUPFAM" id="SSF46785">
    <property type="entry name" value="Winged helix' DNA-binding domain"/>
    <property type="match status" value="1"/>
</dbReference>
<evidence type="ECO:0000313" key="2">
    <source>
        <dbReference type="EMBL" id="CAB4131934.1"/>
    </source>
</evidence>
<dbReference type="InterPro" id="IPR034154">
    <property type="entry name" value="TOPRIM_DnaG/twinkle"/>
</dbReference>
<dbReference type="Gene3D" id="3.40.1360.10">
    <property type="match status" value="1"/>
</dbReference>
<dbReference type="CDD" id="cd01125">
    <property type="entry name" value="RepA_RSF1010_like"/>
    <property type="match status" value="1"/>
</dbReference>
<dbReference type="Gene3D" id="3.90.580.10">
    <property type="entry name" value="Zinc finger, CHC2-type domain"/>
    <property type="match status" value="1"/>
</dbReference>
<evidence type="ECO:0000256" key="1">
    <source>
        <dbReference type="SAM" id="MobiDB-lite"/>
    </source>
</evidence>
<dbReference type="Pfam" id="PF13481">
    <property type="entry name" value="AAA_25"/>
    <property type="match status" value="1"/>
</dbReference>
<feature type="region of interest" description="Disordered" evidence="1">
    <location>
        <begin position="1"/>
        <end position="20"/>
    </location>
</feature>
<dbReference type="GO" id="GO:0006260">
    <property type="term" value="P:DNA replication"/>
    <property type="evidence" value="ECO:0007669"/>
    <property type="project" value="InterPro"/>
</dbReference>
<dbReference type="SUPFAM" id="SSF57783">
    <property type="entry name" value="Zinc beta-ribbon"/>
    <property type="match status" value="1"/>
</dbReference>
<dbReference type="Gene3D" id="3.40.50.300">
    <property type="entry name" value="P-loop containing nucleotide triphosphate hydrolases"/>
    <property type="match status" value="1"/>
</dbReference>
<dbReference type="SUPFAM" id="SSF56731">
    <property type="entry name" value="DNA primase core"/>
    <property type="match status" value="1"/>
</dbReference>
<reference evidence="2" key="1">
    <citation type="submission" date="2020-04" db="EMBL/GenBank/DDBJ databases">
        <authorList>
            <person name="Chiriac C."/>
            <person name="Salcher M."/>
            <person name="Ghai R."/>
            <person name="Kavagutti S V."/>
        </authorList>
    </citation>
    <scope>NUCLEOTIDE SEQUENCE</scope>
</reference>
<dbReference type="InterPro" id="IPR038724">
    <property type="entry name" value="RepA"/>
</dbReference>
<dbReference type="InterPro" id="IPR027417">
    <property type="entry name" value="P-loop_NTPase"/>
</dbReference>
<accession>A0A6J5LBR1</accession>
<dbReference type="InterPro" id="IPR036390">
    <property type="entry name" value="WH_DNA-bd_sf"/>
</dbReference>
<dbReference type="InterPro" id="IPR036977">
    <property type="entry name" value="DNA_primase_Znf_CHC2"/>
</dbReference>
<gene>
    <name evidence="2" type="ORF">UFOVP137_40</name>
</gene>